<dbReference type="PROSITE" id="PS51296">
    <property type="entry name" value="RIESKE"/>
    <property type="match status" value="1"/>
</dbReference>
<keyword evidence="10" id="KW-1185">Reference proteome</keyword>
<evidence type="ECO:0000256" key="6">
    <source>
        <dbReference type="SAM" id="MobiDB-lite"/>
    </source>
</evidence>
<sequence>MLSIGTAVLFLVALGIVVAARRVLVKERVAQAPAEIIPRVSKPKTITQPLPESWYKSDDIYELERRAIFSKKWVLITHKQRFPESGSWIRYEEAGFNFFLIRNKEGMIRACHNICRHRAFPVVTKDQGQNMVLSCKYHGWSYGLNGQLAKAPMYGDMQGFDKSKNGLFPIHTHVDEKGFVWINMDAKDVPEVAWTDDFAGIDRLARHQPFNLNDYTFDHSRQETSANNWKTVADKYASSSKIEQDEKAVTIVSDFYFPNAALTISPHFFFMMRCNPVSSTESTMEFEVFRHKDASDEQFQKIDDIFNQTLEEDKSLPNPAEKTFNSSVLGDDSPLFFQNQVHQLLEQHRQLEDVRGKEVRPAQQVVPTEAGATEQDESLFSSCAGLACGKLAKQLAW</sequence>
<keyword evidence="7" id="KW-0732">Signal</keyword>
<accession>A0A8H4L1D5</accession>
<proteinExistence type="predicted"/>
<evidence type="ECO:0000256" key="5">
    <source>
        <dbReference type="ARBA" id="ARBA00023014"/>
    </source>
</evidence>
<dbReference type="EMBL" id="JAADYS010001988">
    <property type="protein sequence ID" value="KAF4460226.1"/>
    <property type="molecule type" value="Genomic_DNA"/>
</dbReference>
<reference evidence="9 10" key="1">
    <citation type="submission" date="2020-01" db="EMBL/GenBank/DDBJ databases">
        <title>Identification and distribution of gene clusters putatively required for synthesis of sphingolipid metabolism inhibitors in phylogenetically diverse species of the filamentous fungus Fusarium.</title>
        <authorList>
            <person name="Kim H.-S."/>
            <person name="Busman M."/>
            <person name="Brown D.W."/>
            <person name="Divon H."/>
            <person name="Uhlig S."/>
            <person name="Proctor R.H."/>
        </authorList>
    </citation>
    <scope>NUCLEOTIDE SEQUENCE [LARGE SCALE GENOMIC DNA]</scope>
    <source>
        <strain evidence="9 10">NRRL 20459</strain>
    </source>
</reference>
<dbReference type="InterPro" id="IPR017941">
    <property type="entry name" value="Rieske_2Fe-2S"/>
</dbReference>
<dbReference type="AlphaFoldDB" id="A0A8H4L1D5"/>
<feature type="domain" description="Rieske" evidence="8">
    <location>
        <begin position="73"/>
        <end position="182"/>
    </location>
</feature>
<dbReference type="SUPFAM" id="SSF55961">
    <property type="entry name" value="Bet v1-like"/>
    <property type="match status" value="1"/>
</dbReference>
<feature type="region of interest" description="Disordered" evidence="6">
    <location>
        <begin position="353"/>
        <end position="373"/>
    </location>
</feature>
<dbReference type="PANTHER" id="PTHR43756">
    <property type="entry name" value="CHOLINE MONOOXYGENASE, CHLOROPLASTIC"/>
    <property type="match status" value="1"/>
</dbReference>
<dbReference type="CDD" id="cd00680">
    <property type="entry name" value="RHO_alpha_C"/>
    <property type="match status" value="1"/>
</dbReference>
<dbReference type="InterPro" id="IPR001663">
    <property type="entry name" value="Rng_hydr_dOase-A"/>
</dbReference>
<evidence type="ECO:0000256" key="3">
    <source>
        <dbReference type="ARBA" id="ARBA00023002"/>
    </source>
</evidence>
<protein>
    <submittedName>
        <fullName evidence="9">Cytochrome p450 oxidoreductase</fullName>
    </submittedName>
</protein>
<evidence type="ECO:0000256" key="2">
    <source>
        <dbReference type="ARBA" id="ARBA00022723"/>
    </source>
</evidence>
<dbReference type="Pfam" id="PF00355">
    <property type="entry name" value="Rieske"/>
    <property type="match status" value="1"/>
</dbReference>
<dbReference type="Gene3D" id="3.90.380.10">
    <property type="entry name" value="Naphthalene 1,2-dioxygenase Alpha Subunit, Chain A, domain 1"/>
    <property type="match status" value="1"/>
</dbReference>
<feature type="signal peptide" evidence="7">
    <location>
        <begin position="1"/>
        <end position="19"/>
    </location>
</feature>
<evidence type="ECO:0000256" key="4">
    <source>
        <dbReference type="ARBA" id="ARBA00023004"/>
    </source>
</evidence>
<evidence type="ECO:0000313" key="9">
    <source>
        <dbReference type="EMBL" id="KAF4460226.1"/>
    </source>
</evidence>
<dbReference type="InterPro" id="IPR036922">
    <property type="entry name" value="Rieske_2Fe-2S_sf"/>
</dbReference>
<dbReference type="Gene3D" id="2.102.10.10">
    <property type="entry name" value="Rieske [2Fe-2S] iron-sulphur domain"/>
    <property type="match status" value="1"/>
</dbReference>
<keyword evidence="4" id="KW-0408">Iron</keyword>
<dbReference type="InterPro" id="IPR015881">
    <property type="entry name" value="ARHD_Rieske_2Fe_2S"/>
</dbReference>
<keyword evidence="3" id="KW-0560">Oxidoreductase</keyword>
<name>A0A8H4L1D5_9HYPO</name>
<gene>
    <name evidence="9" type="ORF">FALBO_12992</name>
</gene>
<feature type="chain" id="PRO_5034723053" evidence="7">
    <location>
        <begin position="20"/>
        <end position="397"/>
    </location>
</feature>
<dbReference type="GO" id="GO:0016491">
    <property type="term" value="F:oxidoreductase activity"/>
    <property type="evidence" value="ECO:0007669"/>
    <property type="project" value="UniProtKB-KW"/>
</dbReference>
<dbReference type="PRINTS" id="PR00090">
    <property type="entry name" value="RNGDIOXGNASE"/>
</dbReference>
<comment type="caution">
    <text evidence="9">The sequence shown here is derived from an EMBL/GenBank/DDBJ whole genome shotgun (WGS) entry which is preliminary data.</text>
</comment>
<keyword evidence="2" id="KW-0479">Metal-binding</keyword>
<keyword evidence="5" id="KW-0411">Iron-sulfur</keyword>
<dbReference type="GO" id="GO:0005506">
    <property type="term" value="F:iron ion binding"/>
    <property type="evidence" value="ECO:0007669"/>
    <property type="project" value="InterPro"/>
</dbReference>
<evidence type="ECO:0000313" key="10">
    <source>
        <dbReference type="Proteomes" id="UP000554235"/>
    </source>
</evidence>
<evidence type="ECO:0000256" key="7">
    <source>
        <dbReference type="SAM" id="SignalP"/>
    </source>
</evidence>
<evidence type="ECO:0000256" key="1">
    <source>
        <dbReference type="ARBA" id="ARBA00022714"/>
    </source>
</evidence>
<dbReference type="SUPFAM" id="SSF50022">
    <property type="entry name" value="ISP domain"/>
    <property type="match status" value="1"/>
</dbReference>
<dbReference type="GO" id="GO:0051537">
    <property type="term" value="F:2 iron, 2 sulfur cluster binding"/>
    <property type="evidence" value="ECO:0007669"/>
    <property type="project" value="UniProtKB-KW"/>
</dbReference>
<dbReference type="Proteomes" id="UP000554235">
    <property type="component" value="Unassembled WGS sequence"/>
</dbReference>
<dbReference type="PROSITE" id="PS00570">
    <property type="entry name" value="RING_HYDROXYL_ALPHA"/>
    <property type="match status" value="1"/>
</dbReference>
<dbReference type="PANTHER" id="PTHR43756:SF5">
    <property type="entry name" value="CHOLINE MONOOXYGENASE, CHLOROPLASTIC"/>
    <property type="match status" value="1"/>
</dbReference>
<keyword evidence="1" id="KW-0001">2Fe-2S</keyword>
<organism evidence="9 10">
    <name type="scientific">Fusarium albosuccineum</name>
    <dbReference type="NCBI Taxonomy" id="1237068"/>
    <lineage>
        <taxon>Eukaryota</taxon>
        <taxon>Fungi</taxon>
        <taxon>Dikarya</taxon>
        <taxon>Ascomycota</taxon>
        <taxon>Pezizomycotina</taxon>
        <taxon>Sordariomycetes</taxon>
        <taxon>Hypocreomycetidae</taxon>
        <taxon>Hypocreales</taxon>
        <taxon>Nectriaceae</taxon>
        <taxon>Fusarium</taxon>
        <taxon>Fusarium decemcellulare species complex</taxon>
    </lineage>
</organism>
<dbReference type="CDD" id="cd03469">
    <property type="entry name" value="Rieske_RO_Alpha_N"/>
    <property type="match status" value="1"/>
</dbReference>
<dbReference type="OrthoDB" id="426882at2759"/>
<evidence type="ECO:0000259" key="8">
    <source>
        <dbReference type="PROSITE" id="PS51296"/>
    </source>
</evidence>